<reference evidence="1 2" key="1">
    <citation type="submission" date="2019-02" db="EMBL/GenBank/DDBJ databases">
        <title>Deep-cultivation of Planctomycetes and their phenomic and genomic characterization uncovers novel biology.</title>
        <authorList>
            <person name="Wiegand S."/>
            <person name="Jogler M."/>
            <person name="Boedeker C."/>
            <person name="Pinto D."/>
            <person name="Vollmers J."/>
            <person name="Rivas-Marin E."/>
            <person name="Kohn T."/>
            <person name="Peeters S.H."/>
            <person name="Heuer A."/>
            <person name="Rast P."/>
            <person name="Oberbeckmann S."/>
            <person name="Bunk B."/>
            <person name="Jeske O."/>
            <person name="Meyerdierks A."/>
            <person name="Storesund J.E."/>
            <person name="Kallscheuer N."/>
            <person name="Luecker S."/>
            <person name="Lage O.M."/>
            <person name="Pohl T."/>
            <person name="Merkel B.J."/>
            <person name="Hornburger P."/>
            <person name="Mueller R.-W."/>
            <person name="Bruemmer F."/>
            <person name="Labrenz M."/>
            <person name="Spormann A.M."/>
            <person name="Op den Camp H."/>
            <person name="Overmann J."/>
            <person name="Amann R."/>
            <person name="Jetten M.S.M."/>
            <person name="Mascher T."/>
            <person name="Medema M.H."/>
            <person name="Devos D.P."/>
            <person name="Kaster A.-K."/>
            <person name="Ovreas L."/>
            <person name="Rohde M."/>
            <person name="Galperin M.Y."/>
            <person name="Jogler C."/>
        </authorList>
    </citation>
    <scope>NUCLEOTIDE SEQUENCE [LARGE SCALE GENOMIC DNA]</scope>
    <source>
        <strain evidence="1 2">Pan161</strain>
    </source>
</reference>
<evidence type="ECO:0000313" key="2">
    <source>
        <dbReference type="Proteomes" id="UP000316855"/>
    </source>
</evidence>
<evidence type="ECO:0000313" key="1">
    <source>
        <dbReference type="EMBL" id="QDT92876.1"/>
    </source>
</evidence>
<keyword evidence="2" id="KW-1185">Reference proteome</keyword>
<dbReference type="OrthoDB" id="5174394at2"/>
<gene>
    <name evidence="1" type="ORF">Pan161_45470</name>
</gene>
<dbReference type="AlphaFoldDB" id="A0A517VIP5"/>
<accession>A0A517VIP5</accession>
<organism evidence="1 2">
    <name type="scientific">Gimesia algae</name>
    <dbReference type="NCBI Taxonomy" id="2527971"/>
    <lineage>
        <taxon>Bacteria</taxon>
        <taxon>Pseudomonadati</taxon>
        <taxon>Planctomycetota</taxon>
        <taxon>Planctomycetia</taxon>
        <taxon>Planctomycetales</taxon>
        <taxon>Planctomycetaceae</taxon>
        <taxon>Gimesia</taxon>
    </lineage>
</organism>
<dbReference type="InterPro" id="IPR006311">
    <property type="entry name" value="TAT_signal"/>
</dbReference>
<dbReference type="InterPro" id="IPR015943">
    <property type="entry name" value="WD40/YVTN_repeat-like_dom_sf"/>
</dbReference>
<dbReference type="SUPFAM" id="SSF69304">
    <property type="entry name" value="Tricorn protease N-terminal domain"/>
    <property type="match status" value="1"/>
</dbReference>
<dbReference type="KEGG" id="gax:Pan161_45470"/>
<protein>
    <submittedName>
        <fullName evidence="1">Uncharacterized protein</fullName>
    </submittedName>
</protein>
<dbReference type="Proteomes" id="UP000316855">
    <property type="component" value="Chromosome"/>
</dbReference>
<dbReference type="PROSITE" id="PS51318">
    <property type="entry name" value="TAT"/>
    <property type="match status" value="1"/>
</dbReference>
<dbReference type="EMBL" id="CP036343">
    <property type="protein sequence ID" value="QDT92876.1"/>
    <property type="molecule type" value="Genomic_DNA"/>
</dbReference>
<dbReference type="Gene3D" id="2.130.10.10">
    <property type="entry name" value="YVTN repeat-like/Quinoprotein amine dehydrogenase"/>
    <property type="match status" value="1"/>
</dbReference>
<proteinExistence type="predicted"/>
<name>A0A517VIP5_9PLAN</name>
<dbReference type="RefSeq" id="WP_145230878.1">
    <property type="nucleotide sequence ID" value="NZ_CP036343.1"/>
</dbReference>
<sequence>MINPESVSRRQFLSSMIATAGSAALAGLACADKAEFPPTRVITKGPRHHWFGYYDKLQFDPSSRYVLGMEVAFEHRSPKEDDVIKIGMVDLQDQDRWIELGESSAWNWQQGCMLQWLPGSKTKVIWNDREQGQFVSRILDVKTGEGRTVASPVYSVSPDGKTAITPDFSRVQDVRPGYGYPGFPDPHFKDLAPQDSGIFKVDLETGKRELILTLEEISRTGTIPNQQQDIKHYFNHLLFSPDGSRFITLHRWQYPNGKRLSRMVTANLDGSDVRVVVDNGFVSHFIWRDPQHILTQSKATPDSPSWGDFLVKDVSQGKLQQVGKGVLDNGGHLTYLPGNEWILNDTYPKGKSRIQTPHLYHVTSGKRIDLGHFHSPAIYTGEWRVDTHPRFSPDAKYVCIDSPHKNEGRQLHLIDISKIVGQS</sequence>